<dbReference type="InterPro" id="IPR013216">
    <property type="entry name" value="Methyltransf_11"/>
</dbReference>
<reference evidence="8 9" key="1">
    <citation type="journal article" date="2016" name="ISME J.">
        <title>Chasing the elusive Euryarchaeota class WSA2: genomes reveal a uniquely fastidious methyl-reducing methanogen.</title>
        <authorList>
            <person name="Nobu M.K."/>
            <person name="Narihiro T."/>
            <person name="Kuroda K."/>
            <person name="Mei R."/>
            <person name="Liu W.T."/>
        </authorList>
    </citation>
    <scope>NUCLEOTIDE SEQUENCE [LARGE SCALE GENOMIC DNA]</scope>
    <source>
        <strain evidence="5">B03fssc0709_Meth_Bin005</strain>
        <strain evidence="6">B15fssc0709_Meth_Bin003</strain>
        <strain evidence="7">BMIXfssc0709_Meth_Bin006</strain>
    </source>
</reference>
<evidence type="ECO:0000313" key="8">
    <source>
        <dbReference type="Proteomes" id="UP000091929"/>
    </source>
</evidence>
<accession>A0A150IZV9</accession>
<evidence type="ECO:0000259" key="4">
    <source>
        <dbReference type="Pfam" id="PF08241"/>
    </source>
</evidence>
<comment type="caution">
    <text evidence="5">The sequence shown here is derived from an EMBL/GenBank/DDBJ whole genome shotgun (WGS) entry which is preliminary data.</text>
</comment>
<evidence type="ECO:0000256" key="2">
    <source>
        <dbReference type="ARBA" id="ARBA00022679"/>
    </source>
</evidence>
<proteinExistence type="predicted"/>
<dbReference type="GO" id="GO:0032259">
    <property type="term" value="P:methylation"/>
    <property type="evidence" value="ECO:0007669"/>
    <property type="project" value="UniProtKB-KW"/>
</dbReference>
<evidence type="ECO:0000313" key="7">
    <source>
        <dbReference type="EMBL" id="KYC50224.1"/>
    </source>
</evidence>
<evidence type="ECO:0000256" key="1">
    <source>
        <dbReference type="ARBA" id="ARBA00022603"/>
    </source>
</evidence>
<name>A0A150IL61_9EURY</name>
<dbReference type="PANTHER" id="PTHR43464:SF19">
    <property type="entry name" value="UBIQUINONE BIOSYNTHESIS O-METHYLTRANSFERASE, MITOCHONDRIAL"/>
    <property type="match status" value="1"/>
</dbReference>
<accession>A0A150IRK5</accession>
<dbReference type="CDD" id="cd02440">
    <property type="entry name" value="AdoMet_MTases"/>
    <property type="match status" value="1"/>
</dbReference>
<keyword evidence="1" id="KW-0489">Methyltransferase</keyword>
<dbReference type="GO" id="GO:0008757">
    <property type="term" value="F:S-adenosylmethionine-dependent methyltransferase activity"/>
    <property type="evidence" value="ECO:0007669"/>
    <property type="project" value="InterPro"/>
</dbReference>
<dbReference type="Proteomes" id="UP000092401">
    <property type="component" value="Unassembled WGS sequence"/>
</dbReference>
<dbReference type="SUPFAM" id="SSF53335">
    <property type="entry name" value="S-adenosyl-L-methionine-dependent methyltransferases"/>
    <property type="match status" value="1"/>
</dbReference>
<organism evidence="5 9">
    <name type="scientific">Candidatus Methanofastidiosum methylothiophilum</name>
    <dbReference type="NCBI Taxonomy" id="1705564"/>
    <lineage>
        <taxon>Archaea</taxon>
        <taxon>Methanobacteriati</taxon>
        <taxon>Methanobacteriota</taxon>
        <taxon>Stenosarchaea group</taxon>
        <taxon>Candidatus Methanofastidiosia</taxon>
        <taxon>Candidatus Methanofastidiosales</taxon>
        <taxon>Candidatus Methanofastidiosaceae</taxon>
        <taxon>Candidatus Methanofastidiosum</taxon>
    </lineage>
</organism>
<protein>
    <submittedName>
        <fullName evidence="5">Biotin biosynthesis protein BioC</fullName>
    </submittedName>
</protein>
<evidence type="ECO:0000313" key="5">
    <source>
        <dbReference type="EMBL" id="KYC45535.1"/>
    </source>
</evidence>
<dbReference type="InterPro" id="IPR029063">
    <property type="entry name" value="SAM-dependent_MTases_sf"/>
</dbReference>
<feature type="domain" description="Methyltransferase type 11" evidence="4">
    <location>
        <begin position="43"/>
        <end position="134"/>
    </location>
</feature>
<accession>A0A150IL61</accession>
<sequence length="226" mass="26098">MDKKSFYDSLSQDYDSRYSDNLNIKMRMEEEKILSNLPLGLTLDIGCGTGYHSRLLKNKGHEVVSADISYEMVKKAKNCENGNYYIVADMEKLPFKENTFDNIISVFGPLNHANISNFKVCSDFCLKKEGYLVFTVGNIYNISWIMKSVKEGKNPMRAIKKRKGKLSVYSGGKKISVRIRYYSKKEIDATFKDYTKRIGSLYPKLTFLPIINRFGRYIVFIGRKSF</sequence>
<dbReference type="Pfam" id="PF08241">
    <property type="entry name" value="Methyltransf_11"/>
    <property type="match status" value="1"/>
</dbReference>
<dbReference type="EMBL" id="LNGF01000020">
    <property type="protein sequence ID" value="KYC47607.1"/>
    <property type="molecule type" value="Genomic_DNA"/>
</dbReference>
<evidence type="ECO:0000313" key="9">
    <source>
        <dbReference type="Proteomes" id="UP000092401"/>
    </source>
</evidence>
<dbReference type="AlphaFoldDB" id="A0A150IL61"/>
<keyword evidence="3" id="KW-0949">S-adenosyl-L-methionine</keyword>
<dbReference type="Proteomes" id="UP000091929">
    <property type="component" value="Unassembled WGS sequence"/>
</dbReference>
<gene>
    <name evidence="5" type="ORF">APG10_00760</name>
    <name evidence="6" type="ORF">APG11_01013</name>
    <name evidence="7" type="ORF">APG12_00946</name>
</gene>
<dbReference type="Gene3D" id="3.40.50.150">
    <property type="entry name" value="Vaccinia Virus protein VP39"/>
    <property type="match status" value="1"/>
</dbReference>
<dbReference type="PANTHER" id="PTHR43464">
    <property type="entry name" value="METHYLTRANSFERASE"/>
    <property type="match status" value="1"/>
</dbReference>
<keyword evidence="2" id="KW-0808">Transferase</keyword>
<evidence type="ECO:0000313" key="6">
    <source>
        <dbReference type="EMBL" id="KYC47607.1"/>
    </source>
</evidence>
<evidence type="ECO:0000256" key="3">
    <source>
        <dbReference type="ARBA" id="ARBA00022691"/>
    </source>
</evidence>
<dbReference type="EMBL" id="LNJC01000017">
    <property type="protein sequence ID" value="KYC50224.1"/>
    <property type="molecule type" value="Genomic_DNA"/>
</dbReference>
<dbReference type="EMBL" id="LNGE01000016">
    <property type="protein sequence ID" value="KYC45535.1"/>
    <property type="molecule type" value="Genomic_DNA"/>
</dbReference>
<dbReference type="Proteomes" id="UP000092403">
    <property type="component" value="Unassembled WGS sequence"/>
</dbReference>